<sequence length="255" mass="28755">MTRTHRPLTTLTLVLALSIFSVLTPSYAETSKPSFQMPDLREHAAGSDRKIAFFNLMIPLIEKANDEIQNDREWLLHMRDQPKWTTGSRKRLASICNDYGLSCKNEQSVKWSSLLSRVDTVPIQLVLIQAVEESGWGTSRFAREGNNLFGMRCFGNSCGLEQIGTGSGYQSFDTVYDGIEAYMRNLNTHRAYEKLRDRRAALRDKDKNVNALALIPSLQNYSIRGDAYLAALQSLLSTNAPLIEEMRVQDSDDPA</sequence>
<dbReference type="PANTHER" id="PTHR40572:SF1">
    <property type="entry name" value="PROTEIN BAX"/>
    <property type="match status" value="1"/>
</dbReference>
<dbReference type="Proteomes" id="UP000199046">
    <property type="component" value="Unassembled WGS sequence"/>
</dbReference>
<dbReference type="OrthoDB" id="9788155at2"/>
<dbReference type="STRING" id="402385.SAMN05421848_0489"/>
<name>A0A1I1GB55_9GAMM</name>
<dbReference type="AlphaFoldDB" id="A0A1I1GB55"/>
<accession>A0A1I1GB55</accession>
<dbReference type="NCBIfam" id="NF007681">
    <property type="entry name" value="PRK10356.1"/>
    <property type="match status" value="1"/>
</dbReference>
<dbReference type="InterPro" id="IPR053195">
    <property type="entry name" value="Bax-like"/>
</dbReference>
<feature type="domain" description="Mannosyl-glycoprotein endo-beta-N-acetylglucosamidase-like" evidence="1">
    <location>
        <begin position="101"/>
        <end position="222"/>
    </location>
</feature>
<dbReference type="EMBL" id="FOLY01000001">
    <property type="protein sequence ID" value="SFC08765.1"/>
    <property type="molecule type" value="Genomic_DNA"/>
</dbReference>
<dbReference type="InterPro" id="IPR002901">
    <property type="entry name" value="MGlyc_endo_b_GlcNAc-like_dom"/>
</dbReference>
<organism evidence="2 3">
    <name type="scientific">Kushneria avicenniae</name>
    <dbReference type="NCBI Taxonomy" id="402385"/>
    <lineage>
        <taxon>Bacteria</taxon>
        <taxon>Pseudomonadati</taxon>
        <taxon>Pseudomonadota</taxon>
        <taxon>Gammaproteobacteria</taxon>
        <taxon>Oceanospirillales</taxon>
        <taxon>Halomonadaceae</taxon>
        <taxon>Kushneria</taxon>
    </lineage>
</organism>
<protein>
    <submittedName>
        <fullName evidence="2">Bax protein</fullName>
    </submittedName>
</protein>
<gene>
    <name evidence="2" type="ORF">SAMN05421848_0489</name>
</gene>
<dbReference type="Gene3D" id="1.10.530.10">
    <property type="match status" value="1"/>
</dbReference>
<evidence type="ECO:0000259" key="1">
    <source>
        <dbReference type="SMART" id="SM00047"/>
    </source>
</evidence>
<dbReference type="PANTHER" id="PTHR40572">
    <property type="entry name" value="PROTEIN BAX"/>
    <property type="match status" value="1"/>
</dbReference>
<dbReference type="Pfam" id="PF01832">
    <property type="entry name" value="Glucosaminidase"/>
    <property type="match status" value="1"/>
</dbReference>
<dbReference type="SMART" id="SM00047">
    <property type="entry name" value="LYZ2"/>
    <property type="match status" value="1"/>
</dbReference>
<proteinExistence type="predicted"/>
<keyword evidence="3" id="KW-1185">Reference proteome</keyword>
<dbReference type="RefSeq" id="WP_090130429.1">
    <property type="nucleotide sequence ID" value="NZ_FOLY01000001.1"/>
</dbReference>
<reference evidence="3" key="1">
    <citation type="submission" date="2016-10" db="EMBL/GenBank/DDBJ databases">
        <authorList>
            <person name="Varghese N."/>
            <person name="Submissions S."/>
        </authorList>
    </citation>
    <scope>NUCLEOTIDE SEQUENCE [LARGE SCALE GENOMIC DNA]</scope>
    <source>
        <strain evidence="3">DSM 23439</strain>
    </source>
</reference>
<evidence type="ECO:0000313" key="2">
    <source>
        <dbReference type="EMBL" id="SFC08765.1"/>
    </source>
</evidence>
<evidence type="ECO:0000313" key="3">
    <source>
        <dbReference type="Proteomes" id="UP000199046"/>
    </source>
</evidence>
<dbReference type="GO" id="GO:0004040">
    <property type="term" value="F:amidase activity"/>
    <property type="evidence" value="ECO:0007669"/>
    <property type="project" value="InterPro"/>
</dbReference>